<dbReference type="RefSeq" id="WP_345467343.1">
    <property type="nucleotide sequence ID" value="NZ_BAABHF010000024.1"/>
</dbReference>
<dbReference type="Pfam" id="PF00067">
    <property type="entry name" value="p450"/>
    <property type="match status" value="1"/>
</dbReference>
<dbReference type="Gene3D" id="1.10.630.10">
    <property type="entry name" value="Cytochrome P450"/>
    <property type="match status" value="1"/>
</dbReference>
<keyword evidence="3" id="KW-1185">Reference proteome</keyword>
<dbReference type="Proteomes" id="UP001500503">
    <property type="component" value="Unassembled WGS sequence"/>
</dbReference>
<name>A0ABP8QCT7_9ACTN</name>
<dbReference type="CDD" id="cd11033">
    <property type="entry name" value="CYP142-like"/>
    <property type="match status" value="1"/>
</dbReference>
<dbReference type="PANTHER" id="PTHR46696:SF4">
    <property type="entry name" value="BIOTIN BIOSYNTHESIS CYTOCHROME P450"/>
    <property type="match status" value="1"/>
</dbReference>
<dbReference type="SUPFAM" id="SSF48264">
    <property type="entry name" value="Cytochrome P450"/>
    <property type="match status" value="1"/>
</dbReference>
<reference evidence="3" key="1">
    <citation type="journal article" date="2019" name="Int. J. Syst. Evol. Microbiol.">
        <title>The Global Catalogue of Microorganisms (GCM) 10K type strain sequencing project: providing services to taxonomists for standard genome sequencing and annotation.</title>
        <authorList>
            <consortium name="The Broad Institute Genomics Platform"/>
            <consortium name="The Broad Institute Genome Sequencing Center for Infectious Disease"/>
            <person name="Wu L."/>
            <person name="Ma J."/>
        </authorList>
    </citation>
    <scope>NUCLEOTIDE SEQUENCE [LARGE SCALE GENOMIC DNA]</scope>
    <source>
        <strain evidence="3">JCM 17933</strain>
    </source>
</reference>
<evidence type="ECO:0000313" key="2">
    <source>
        <dbReference type="EMBL" id="GAA4499914.1"/>
    </source>
</evidence>
<evidence type="ECO:0000256" key="1">
    <source>
        <dbReference type="ARBA" id="ARBA00010617"/>
    </source>
</evidence>
<evidence type="ECO:0000313" key="3">
    <source>
        <dbReference type="Proteomes" id="UP001500503"/>
    </source>
</evidence>
<dbReference type="InterPro" id="IPR001128">
    <property type="entry name" value="Cyt_P450"/>
</dbReference>
<organism evidence="2 3">
    <name type="scientific">Actinoallomurus oryzae</name>
    <dbReference type="NCBI Taxonomy" id="502180"/>
    <lineage>
        <taxon>Bacteria</taxon>
        <taxon>Bacillati</taxon>
        <taxon>Actinomycetota</taxon>
        <taxon>Actinomycetes</taxon>
        <taxon>Streptosporangiales</taxon>
        <taxon>Thermomonosporaceae</taxon>
        <taxon>Actinoallomurus</taxon>
    </lineage>
</organism>
<comment type="caution">
    <text evidence="2">The sequence shown here is derived from an EMBL/GenBank/DDBJ whole genome shotgun (WGS) entry which is preliminary data.</text>
</comment>
<proteinExistence type="inferred from homology"/>
<dbReference type="InterPro" id="IPR002397">
    <property type="entry name" value="Cyt_P450_B"/>
</dbReference>
<dbReference type="PRINTS" id="PR00359">
    <property type="entry name" value="BP450"/>
</dbReference>
<gene>
    <name evidence="2" type="ORF">GCM10023191_047610</name>
</gene>
<accession>A0ABP8QCT7</accession>
<sequence>MAVDIITPALYETQGFPDEDLRRLRRESPVHWHEDPHGHVPGFWAVTRYDDVVHVSRHPELFSSHARTSMFEEFADDDIALYRLMMLFMDPPQHTRQRAFVNRGFTPRMIKQLEEHIRDVGHRLIDNVVTRGEACFVRDIAAPFPLYVICELIGAPVEDREQIFAWSNVLVGSNDPDFATSPEDAREVSAQVLQYAHELAARRRKQPRDDIATSLLEPDADGNRLSADEFAMFILLLLIAGNETTRNGASGGMLAFFQHPEQWRRLVRNRGLIRTTADEVVRWVSPVNLFRRTALRDTELRGRRIREGDKVVMFYSSANRDEDVFEDPYTFDIGRDPNPHLGFGGGGPHFCLGTHLARLELTVLFELLLDRMPDIRQAGEARRLRSNFINGIKEMPVRFTPSERVTRTRFI</sequence>
<dbReference type="InterPro" id="IPR036396">
    <property type="entry name" value="Cyt_P450_sf"/>
</dbReference>
<comment type="similarity">
    <text evidence="1">Belongs to the cytochrome P450 family.</text>
</comment>
<dbReference type="EMBL" id="BAABHF010000024">
    <property type="protein sequence ID" value="GAA4499914.1"/>
    <property type="molecule type" value="Genomic_DNA"/>
</dbReference>
<dbReference type="PANTHER" id="PTHR46696">
    <property type="entry name" value="P450, PUTATIVE (EUROFUNG)-RELATED"/>
    <property type="match status" value="1"/>
</dbReference>
<protein>
    <submittedName>
        <fullName evidence="2">Cytochrome P450</fullName>
    </submittedName>
</protein>